<dbReference type="GO" id="GO:0016740">
    <property type="term" value="F:transferase activity"/>
    <property type="evidence" value="ECO:0007669"/>
    <property type="project" value="UniProtKB-KW"/>
</dbReference>
<keyword evidence="4" id="KW-1185">Reference proteome</keyword>
<evidence type="ECO:0000313" key="4">
    <source>
        <dbReference type="Proteomes" id="UP000190669"/>
    </source>
</evidence>
<dbReference type="PANTHER" id="PTHR43179:SF11">
    <property type="entry name" value="GLYCOSYL TRANSFERASE"/>
    <property type="match status" value="1"/>
</dbReference>
<feature type="domain" description="Glycosyltransferase 2-like" evidence="1">
    <location>
        <begin position="6"/>
        <end position="175"/>
    </location>
</feature>
<dbReference type="PANTHER" id="PTHR43179">
    <property type="entry name" value="RHAMNOSYLTRANSFERASE WBBL"/>
    <property type="match status" value="1"/>
</dbReference>
<dbReference type="Proteomes" id="UP000190669">
    <property type="component" value="Unassembled WGS sequence"/>
</dbReference>
<evidence type="ECO:0000313" key="3">
    <source>
        <dbReference type="EMBL" id="SQA87790.1"/>
    </source>
</evidence>
<organism evidence="3 5">
    <name type="scientific">Chryseobacterium balustinum</name>
    <dbReference type="NCBI Taxonomy" id="246"/>
    <lineage>
        <taxon>Bacteria</taxon>
        <taxon>Pseudomonadati</taxon>
        <taxon>Bacteroidota</taxon>
        <taxon>Flavobacteriia</taxon>
        <taxon>Flavobacteriales</taxon>
        <taxon>Weeksellaceae</taxon>
        <taxon>Chryseobacterium group</taxon>
        <taxon>Chryseobacterium</taxon>
    </lineage>
</organism>
<dbReference type="AlphaFoldDB" id="A0AAX2IGK3"/>
<dbReference type="KEGG" id="cbp:EB354_18425"/>
<dbReference type="RefSeq" id="WP_079463718.1">
    <property type="nucleotide sequence ID" value="NZ_CP033934.1"/>
</dbReference>
<dbReference type="Gene3D" id="3.90.550.10">
    <property type="entry name" value="Spore Coat Polysaccharide Biosynthesis Protein SpsA, Chain A"/>
    <property type="match status" value="1"/>
</dbReference>
<dbReference type="Proteomes" id="UP000251937">
    <property type="component" value="Unassembled WGS sequence"/>
</dbReference>
<evidence type="ECO:0000313" key="2">
    <source>
        <dbReference type="EMBL" id="SKB40650.1"/>
    </source>
</evidence>
<protein>
    <submittedName>
        <fullName evidence="3">Glycosyl transferase</fullName>
    </submittedName>
    <submittedName>
        <fullName evidence="2">Glycosyltransferase, GT2 family</fullName>
    </submittedName>
</protein>
<name>A0AAX2IGK3_9FLAO</name>
<dbReference type="Pfam" id="PF00535">
    <property type="entry name" value="Glycos_transf_2"/>
    <property type="match status" value="1"/>
</dbReference>
<keyword evidence="3" id="KW-0808">Transferase</keyword>
<comment type="caution">
    <text evidence="3">The sequence shown here is derived from an EMBL/GenBank/DDBJ whole genome shotgun (WGS) entry which is preliminary data.</text>
</comment>
<proteinExistence type="predicted"/>
<evidence type="ECO:0000259" key="1">
    <source>
        <dbReference type="Pfam" id="PF00535"/>
    </source>
</evidence>
<dbReference type="EMBL" id="UAVR01000005">
    <property type="protein sequence ID" value="SQA87790.1"/>
    <property type="molecule type" value="Genomic_DNA"/>
</dbReference>
<dbReference type="EMBL" id="FUZE01000001">
    <property type="protein sequence ID" value="SKB40650.1"/>
    <property type="molecule type" value="Genomic_DNA"/>
</dbReference>
<reference evidence="3 5" key="2">
    <citation type="submission" date="2018-06" db="EMBL/GenBank/DDBJ databases">
        <authorList>
            <consortium name="Pathogen Informatics"/>
            <person name="Doyle S."/>
        </authorList>
    </citation>
    <scope>NUCLEOTIDE SEQUENCE [LARGE SCALE GENOMIC DNA]</scope>
    <source>
        <strain evidence="3 5">NCTC11212</strain>
    </source>
</reference>
<accession>A0AAX2IGK3</accession>
<reference evidence="2 4" key="1">
    <citation type="submission" date="2017-02" db="EMBL/GenBank/DDBJ databases">
        <authorList>
            <person name="Varghese N."/>
            <person name="Submissions S."/>
        </authorList>
    </citation>
    <scope>NUCLEOTIDE SEQUENCE [LARGE SCALE GENOMIC DNA]</scope>
    <source>
        <strain evidence="2 4">DSM 16775</strain>
    </source>
</reference>
<dbReference type="InterPro" id="IPR001173">
    <property type="entry name" value="Glyco_trans_2-like"/>
</dbReference>
<gene>
    <name evidence="3" type="ORF">NCTC11212_00661</name>
    <name evidence="2" type="ORF">SAMN05421800_101478</name>
</gene>
<dbReference type="InterPro" id="IPR029044">
    <property type="entry name" value="Nucleotide-diphossugar_trans"/>
</dbReference>
<evidence type="ECO:0000313" key="5">
    <source>
        <dbReference type="Proteomes" id="UP000251937"/>
    </source>
</evidence>
<dbReference type="SUPFAM" id="SSF53448">
    <property type="entry name" value="Nucleotide-diphospho-sugar transferases"/>
    <property type="match status" value="1"/>
</dbReference>
<sequence length="306" mass="35165">MKIFTVVVIYNGMKNNWIHQCFTSLLSSSTSVEIIAVDNHSSDESVQYIKKNFPSVILLESSENLGFGGANNLGLQKAVELGGEFFFLLNQDAYVETNTIEKLINTSLKNQEYAVISPIHLNGNGTKLDKSFAKSVSPYYCDGFYDDYVLSNTKKTIYESPFICAAAWLLTKKALKIIGGFSPAFFHYGEDDNYCHRVQYFKMKIGVVPDTYIYHDREDRPASAFDEEIVSLQRQYTVWCSNPNKPTDIDRLIRQFKNKTLKYTLLRNRKEVKNSREILKFLQNMRHSIKTAYKDSISDKTYKFIG</sequence>